<dbReference type="InterPro" id="IPR045262">
    <property type="entry name" value="STP/PLT_plant"/>
</dbReference>
<evidence type="ECO:0000259" key="8">
    <source>
        <dbReference type="PROSITE" id="PS50850"/>
    </source>
</evidence>
<evidence type="ECO:0000256" key="1">
    <source>
        <dbReference type="ARBA" id="ARBA00004141"/>
    </source>
</evidence>
<dbReference type="EMBL" id="JAKUCV010006791">
    <property type="protein sequence ID" value="KAJ4825873.1"/>
    <property type="molecule type" value="Genomic_DNA"/>
</dbReference>
<dbReference type="Gene3D" id="1.20.1250.20">
    <property type="entry name" value="MFS general substrate transporter like domains"/>
    <property type="match status" value="1"/>
</dbReference>
<organism evidence="9 10">
    <name type="scientific">Turnera subulata</name>
    <dbReference type="NCBI Taxonomy" id="218843"/>
    <lineage>
        <taxon>Eukaryota</taxon>
        <taxon>Viridiplantae</taxon>
        <taxon>Streptophyta</taxon>
        <taxon>Embryophyta</taxon>
        <taxon>Tracheophyta</taxon>
        <taxon>Spermatophyta</taxon>
        <taxon>Magnoliopsida</taxon>
        <taxon>eudicotyledons</taxon>
        <taxon>Gunneridae</taxon>
        <taxon>Pentapetalae</taxon>
        <taxon>rosids</taxon>
        <taxon>fabids</taxon>
        <taxon>Malpighiales</taxon>
        <taxon>Passifloraceae</taxon>
        <taxon>Turnera</taxon>
    </lineage>
</organism>
<evidence type="ECO:0000256" key="5">
    <source>
        <dbReference type="ARBA" id="ARBA00022989"/>
    </source>
</evidence>
<dbReference type="SUPFAM" id="SSF103473">
    <property type="entry name" value="MFS general substrate transporter"/>
    <property type="match status" value="1"/>
</dbReference>
<feature type="domain" description="Major facilitator superfamily (MFS) profile" evidence="8">
    <location>
        <begin position="1"/>
        <end position="146"/>
    </location>
</feature>
<dbReference type="PANTHER" id="PTHR23500">
    <property type="entry name" value="SOLUTE CARRIER FAMILY 2, FACILITATED GLUCOSE TRANSPORTER"/>
    <property type="match status" value="1"/>
</dbReference>
<evidence type="ECO:0000256" key="6">
    <source>
        <dbReference type="ARBA" id="ARBA00023136"/>
    </source>
</evidence>
<dbReference type="AlphaFoldDB" id="A0A9Q0F6I8"/>
<comment type="subcellular location">
    <subcellularLocation>
        <location evidence="1">Membrane</location>
        <topology evidence="1">Multi-pass membrane protein</topology>
    </subcellularLocation>
</comment>
<keyword evidence="5 7" id="KW-1133">Transmembrane helix</keyword>
<keyword evidence="4 7" id="KW-0812">Transmembrane</keyword>
<sequence>MGFCTIQFPFSALIFQTVAAVMTLVPSFEILMVGRFLAGTGIGFGFMIAPVYIAEVSSSVATGSFTSFPEIFINLGILLGYDSNYAFSNFQWLVMQDRVDEARSVLLKTNDNDAEVEERLAEILQAAGFGEEKYEQKPVWRELLSP</sequence>
<gene>
    <name evidence="9" type="ORF">Tsubulata_024322</name>
</gene>
<proteinExistence type="inferred from homology"/>
<evidence type="ECO:0000313" key="10">
    <source>
        <dbReference type="Proteomes" id="UP001141552"/>
    </source>
</evidence>
<evidence type="ECO:0000256" key="4">
    <source>
        <dbReference type="ARBA" id="ARBA00022692"/>
    </source>
</evidence>
<accession>A0A9Q0F6I8</accession>
<evidence type="ECO:0000256" key="7">
    <source>
        <dbReference type="SAM" id="Phobius"/>
    </source>
</evidence>
<dbReference type="GO" id="GO:0015144">
    <property type="term" value="F:carbohydrate transmembrane transporter activity"/>
    <property type="evidence" value="ECO:0007669"/>
    <property type="project" value="InterPro"/>
</dbReference>
<dbReference type="Pfam" id="PF00083">
    <property type="entry name" value="Sugar_tr"/>
    <property type="match status" value="1"/>
</dbReference>
<name>A0A9Q0F6I8_9ROSI</name>
<dbReference type="InterPro" id="IPR020846">
    <property type="entry name" value="MFS_dom"/>
</dbReference>
<dbReference type="GO" id="GO:0016020">
    <property type="term" value="C:membrane"/>
    <property type="evidence" value="ECO:0007669"/>
    <property type="project" value="UniProtKB-SubCell"/>
</dbReference>
<reference evidence="9" key="1">
    <citation type="submission" date="2022-02" db="EMBL/GenBank/DDBJ databases">
        <authorList>
            <person name="Henning P.M."/>
            <person name="McCubbin A.G."/>
            <person name="Shore J.S."/>
        </authorList>
    </citation>
    <scope>NUCLEOTIDE SEQUENCE</scope>
    <source>
        <strain evidence="9">F60SS</strain>
        <tissue evidence="9">Leaves</tissue>
    </source>
</reference>
<dbReference type="PROSITE" id="PS50850">
    <property type="entry name" value="MFS"/>
    <property type="match status" value="1"/>
</dbReference>
<keyword evidence="10" id="KW-1185">Reference proteome</keyword>
<evidence type="ECO:0000313" key="9">
    <source>
        <dbReference type="EMBL" id="KAJ4825873.1"/>
    </source>
</evidence>
<feature type="transmembrane region" description="Helical" evidence="7">
    <location>
        <begin position="36"/>
        <end position="54"/>
    </location>
</feature>
<dbReference type="PANTHER" id="PTHR23500:SF6">
    <property type="entry name" value="POLYOL TRANSPORTER 4-RELATED"/>
    <property type="match status" value="1"/>
</dbReference>
<dbReference type="InterPro" id="IPR036259">
    <property type="entry name" value="MFS_trans_sf"/>
</dbReference>
<comment type="caution">
    <text evidence="9">The sequence shown here is derived from an EMBL/GenBank/DDBJ whole genome shotgun (WGS) entry which is preliminary data.</text>
</comment>
<dbReference type="Proteomes" id="UP001141552">
    <property type="component" value="Unassembled WGS sequence"/>
</dbReference>
<keyword evidence="6 7" id="KW-0472">Membrane</keyword>
<feature type="transmembrane region" description="Helical" evidence="7">
    <location>
        <begin position="6"/>
        <end position="24"/>
    </location>
</feature>
<dbReference type="OrthoDB" id="6339427at2759"/>
<evidence type="ECO:0000256" key="3">
    <source>
        <dbReference type="ARBA" id="ARBA00022448"/>
    </source>
</evidence>
<keyword evidence="3" id="KW-0813">Transport</keyword>
<protein>
    <recommendedName>
        <fullName evidence="8">Major facilitator superfamily (MFS) profile domain-containing protein</fullName>
    </recommendedName>
</protein>
<dbReference type="InterPro" id="IPR005828">
    <property type="entry name" value="MFS_sugar_transport-like"/>
</dbReference>
<dbReference type="Gene3D" id="1.10.286.90">
    <property type="entry name" value="MFS transporter, transmembrane helix TM10b"/>
    <property type="match status" value="1"/>
</dbReference>
<comment type="similarity">
    <text evidence="2">Belongs to the major facilitator superfamily. Sugar transporter (TC 2.A.1.1) family.</text>
</comment>
<reference evidence="9" key="2">
    <citation type="journal article" date="2023" name="Plants (Basel)">
        <title>Annotation of the Turnera subulata (Passifloraceae) Draft Genome Reveals the S-Locus Evolved after the Divergence of Turneroideae from Passifloroideae in a Stepwise Manner.</title>
        <authorList>
            <person name="Henning P.M."/>
            <person name="Roalson E.H."/>
            <person name="Mir W."/>
            <person name="McCubbin A.G."/>
            <person name="Shore J.S."/>
        </authorList>
    </citation>
    <scope>NUCLEOTIDE SEQUENCE</scope>
    <source>
        <strain evidence="9">F60SS</strain>
    </source>
</reference>
<evidence type="ECO:0000256" key="2">
    <source>
        <dbReference type="ARBA" id="ARBA00010992"/>
    </source>
</evidence>